<gene>
    <name evidence="4" type="ORF">A3770_02p10480</name>
</gene>
<evidence type="ECO:0000256" key="2">
    <source>
        <dbReference type="SAM" id="MobiDB-lite"/>
    </source>
</evidence>
<dbReference type="PRINTS" id="PR00303">
    <property type="entry name" value="SECYTRNLCASE"/>
</dbReference>
<evidence type="ECO:0000313" key="4">
    <source>
        <dbReference type="EMBL" id="QDZ18530.1"/>
    </source>
</evidence>
<feature type="compositionally biased region" description="Low complexity" evidence="2">
    <location>
        <begin position="1"/>
        <end position="24"/>
    </location>
</feature>
<proteinExistence type="inferred from homology"/>
<sequence>MRHAAAAGERLAAPSTSASTSASFARRRGVPGFGKAPRHLLLRRRRGLAAGDDDEDHHRHRHRRRTDVVVVVVDRATPLRATTSSSSSKGERYSPLERLYRWLEDHDLPRRAAITVAAVLLSRLCFLLPLPGLDRRFLAQVLEAGPLGALKDPFGDLLQTPGNVFQLGFGAMIFSSIVVQVLVSTLPALKQKTREGGTGEAFIKNLGLYIFAAAAAVQGLVTTHLLGPFLLAGTTKLDLLATLVCGSMILKTMCTLIDNFGVGDGFLNILVANIAAEYAVVLRFIVSRFLGGHIAAGHLAGLAAAVALCVLASVWLTASTDNLPIRYYSREGEDEGDKEAYLPFKINPTGMQPIIIASYLLHLPSQVALALGGGWHQVGSFFSRKVVYYPLYFSLLYFSAFIDINETSKEISLYLGKIGAIIPGVRPGERTTEFVESFRRRTIRKGAGLLAVLGTFSIATEVYFRRQIGISLSLTSMLLLVSAFMQVRRQVTSYKQAPRLERAIEAYESLINSSMTSPFK</sequence>
<organism evidence="4 5">
    <name type="scientific">Chloropicon primus</name>
    <dbReference type="NCBI Taxonomy" id="1764295"/>
    <lineage>
        <taxon>Eukaryota</taxon>
        <taxon>Viridiplantae</taxon>
        <taxon>Chlorophyta</taxon>
        <taxon>Chloropicophyceae</taxon>
        <taxon>Chloropicales</taxon>
        <taxon>Chloropicaceae</taxon>
        <taxon>Chloropicon</taxon>
    </lineage>
</organism>
<evidence type="ECO:0000313" key="5">
    <source>
        <dbReference type="Proteomes" id="UP000316726"/>
    </source>
</evidence>
<feature type="transmembrane region" description="Helical" evidence="3">
    <location>
        <begin position="164"/>
        <end position="186"/>
    </location>
</feature>
<feature type="transmembrane region" description="Helical" evidence="3">
    <location>
        <begin position="298"/>
        <end position="318"/>
    </location>
</feature>
<evidence type="ECO:0000256" key="3">
    <source>
        <dbReference type="SAM" id="Phobius"/>
    </source>
</evidence>
<reference evidence="4 5" key="1">
    <citation type="submission" date="2018-07" db="EMBL/GenBank/DDBJ databases">
        <title>The complete nuclear genome of the prasinophyte Chloropicon primus (CCMP1205).</title>
        <authorList>
            <person name="Pombert J.-F."/>
            <person name="Otis C."/>
            <person name="Turmel M."/>
            <person name="Lemieux C."/>
        </authorList>
    </citation>
    <scope>NUCLEOTIDE SEQUENCE [LARGE SCALE GENOMIC DNA]</scope>
    <source>
        <strain evidence="4 5">CCMP1205</strain>
    </source>
</reference>
<dbReference type="InterPro" id="IPR002208">
    <property type="entry name" value="SecY/SEC61-alpha"/>
</dbReference>
<dbReference type="GO" id="GO:0015031">
    <property type="term" value="P:protein transport"/>
    <property type="evidence" value="ECO:0007669"/>
    <property type="project" value="InterPro"/>
</dbReference>
<dbReference type="Proteomes" id="UP000316726">
    <property type="component" value="Chromosome 2"/>
</dbReference>
<feature type="transmembrane region" description="Helical" evidence="3">
    <location>
        <begin position="206"/>
        <end position="227"/>
    </location>
</feature>
<name>A0A5B8MGQ3_9CHLO</name>
<dbReference type="EMBL" id="CP031035">
    <property type="protein sequence ID" value="QDZ18530.1"/>
    <property type="molecule type" value="Genomic_DNA"/>
</dbReference>
<feature type="transmembrane region" description="Helical" evidence="3">
    <location>
        <begin position="265"/>
        <end position="286"/>
    </location>
</feature>
<dbReference type="PANTHER" id="PTHR10906">
    <property type="entry name" value="SECY/SEC61-ALPHA FAMILY MEMBER"/>
    <property type="match status" value="1"/>
</dbReference>
<dbReference type="AlphaFoldDB" id="A0A5B8MGQ3"/>
<dbReference type="OrthoDB" id="1903502at2759"/>
<feature type="transmembrane region" description="Helical" evidence="3">
    <location>
        <begin position="354"/>
        <end position="375"/>
    </location>
</feature>
<evidence type="ECO:0000256" key="1">
    <source>
        <dbReference type="RuleBase" id="RU004349"/>
    </source>
</evidence>
<feature type="transmembrane region" description="Helical" evidence="3">
    <location>
        <begin position="447"/>
        <end position="464"/>
    </location>
</feature>
<feature type="region of interest" description="Disordered" evidence="2">
    <location>
        <begin position="1"/>
        <end position="31"/>
    </location>
</feature>
<dbReference type="Pfam" id="PF00344">
    <property type="entry name" value="SecY"/>
    <property type="match status" value="1"/>
</dbReference>
<comment type="similarity">
    <text evidence="1">Belongs to the SecY/SEC61-alpha family.</text>
</comment>
<dbReference type="InterPro" id="IPR023201">
    <property type="entry name" value="SecY_dom_sf"/>
</dbReference>
<keyword evidence="3" id="KW-1133">Transmembrane helix</keyword>
<dbReference type="GO" id="GO:0016020">
    <property type="term" value="C:membrane"/>
    <property type="evidence" value="ECO:0007669"/>
    <property type="project" value="InterPro"/>
</dbReference>
<feature type="transmembrane region" description="Helical" evidence="3">
    <location>
        <begin position="112"/>
        <end position="130"/>
    </location>
</feature>
<feature type="transmembrane region" description="Helical" evidence="3">
    <location>
        <begin position="470"/>
        <end position="487"/>
    </location>
</feature>
<keyword evidence="5" id="KW-1185">Reference proteome</keyword>
<keyword evidence="3" id="KW-0812">Transmembrane</keyword>
<protein>
    <submittedName>
        <fullName evidence="4">SecY subunit of chloroplast preprotein translocase</fullName>
    </submittedName>
</protein>
<dbReference type="STRING" id="1764295.A0A5B8MGQ3"/>
<dbReference type="Gene3D" id="1.10.3370.10">
    <property type="entry name" value="SecY subunit domain"/>
    <property type="match status" value="1"/>
</dbReference>
<accession>A0A5B8MGQ3</accession>
<dbReference type="SUPFAM" id="SSF103491">
    <property type="entry name" value="Preprotein translocase SecY subunit"/>
    <property type="match status" value="1"/>
</dbReference>
<keyword evidence="3" id="KW-0472">Membrane</keyword>